<accession>A0ACC0BZ80</accession>
<protein>
    <submittedName>
        <fullName evidence="1">Uncharacterized protein</fullName>
    </submittedName>
</protein>
<reference evidence="2" key="1">
    <citation type="journal article" date="2023" name="Nat. Plants">
        <title>Single-cell RNA sequencing provides a high-resolution roadmap for understanding the multicellular compartmentation of specialized metabolism.</title>
        <authorList>
            <person name="Sun S."/>
            <person name="Shen X."/>
            <person name="Li Y."/>
            <person name="Li Y."/>
            <person name="Wang S."/>
            <person name="Li R."/>
            <person name="Zhang H."/>
            <person name="Shen G."/>
            <person name="Guo B."/>
            <person name="Wei J."/>
            <person name="Xu J."/>
            <person name="St-Pierre B."/>
            <person name="Chen S."/>
            <person name="Sun C."/>
        </authorList>
    </citation>
    <scope>NUCLEOTIDE SEQUENCE [LARGE SCALE GENOMIC DNA]</scope>
</reference>
<organism evidence="1 2">
    <name type="scientific">Catharanthus roseus</name>
    <name type="common">Madagascar periwinkle</name>
    <name type="synonym">Vinca rosea</name>
    <dbReference type="NCBI Taxonomy" id="4058"/>
    <lineage>
        <taxon>Eukaryota</taxon>
        <taxon>Viridiplantae</taxon>
        <taxon>Streptophyta</taxon>
        <taxon>Embryophyta</taxon>
        <taxon>Tracheophyta</taxon>
        <taxon>Spermatophyta</taxon>
        <taxon>Magnoliopsida</taxon>
        <taxon>eudicotyledons</taxon>
        <taxon>Gunneridae</taxon>
        <taxon>Pentapetalae</taxon>
        <taxon>asterids</taxon>
        <taxon>lamiids</taxon>
        <taxon>Gentianales</taxon>
        <taxon>Apocynaceae</taxon>
        <taxon>Rauvolfioideae</taxon>
        <taxon>Vinceae</taxon>
        <taxon>Catharanthinae</taxon>
        <taxon>Catharanthus</taxon>
    </lineage>
</organism>
<evidence type="ECO:0000313" key="1">
    <source>
        <dbReference type="EMBL" id="KAI5677986.1"/>
    </source>
</evidence>
<proteinExistence type="predicted"/>
<dbReference type="EMBL" id="CM044702">
    <property type="protein sequence ID" value="KAI5677986.1"/>
    <property type="molecule type" value="Genomic_DNA"/>
</dbReference>
<comment type="caution">
    <text evidence="1">The sequence shown here is derived from an EMBL/GenBank/DDBJ whole genome shotgun (WGS) entry which is preliminary data.</text>
</comment>
<sequence>MRLWKRASGVLKDQNSLWISSLSRRSTLWNPDIDSSVIKATSHHEFYIDYKNFHRVLSWLRLSDVHIKPTIRSITIRMEKTRSWIVALKGLMLMHGVVSTRVSVVQFIGRLPFDLSNFKDGHSKLGKTWAYNAFIRAYYAFLDSKSFLLYTNLKENNTFYFRRIHRDQSSIKKEIVNLQKMQGLIDLLLQIKPLSSAADVFLIVEAMDGIVMESFDIYSRMCKMIANVVSKIQTVAKSEATMILRILEKAVVQGNELTMYFELCREIGVERALEIPNPPRIPDEDIELLKKMVNNNEVPSEMPLPLLKMEEEEEGKKAAPSKVPKENQKKISAIVVRTNKVDKKEDLRNDPRSEFRTIITNNWEKFDEDFKIVTAEESPSSSSAIVVSQEQSSFFTLSEFHHGKKYQELPDLITFS</sequence>
<keyword evidence="2" id="KW-1185">Reference proteome</keyword>
<gene>
    <name evidence="1" type="ORF">M9H77_08936</name>
</gene>
<name>A0ACC0BZ80_CATRO</name>
<evidence type="ECO:0000313" key="2">
    <source>
        <dbReference type="Proteomes" id="UP001060085"/>
    </source>
</evidence>
<dbReference type="Proteomes" id="UP001060085">
    <property type="component" value="Linkage Group LG02"/>
</dbReference>